<dbReference type="Proteomes" id="UP000288216">
    <property type="component" value="Unassembled WGS sequence"/>
</dbReference>
<feature type="compositionally biased region" description="Polar residues" evidence="1">
    <location>
        <begin position="91"/>
        <end position="100"/>
    </location>
</feature>
<evidence type="ECO:0000256" key="1">
    <source>
        <dbReference type="SAM" id="MobiDB-lite"/>
    </source>
</evidence>
<sequence>MNPVKVPPSLPAFSLTSGFTDDAPTYSDVIEAGFQNMLKLKEMREKLLPQKPKSFFPSRRPRGPQSGSYLDRELMSSKGGERQRREKAAVSSRQGSSEEWLQQEGAAAETTVSHNLLVMEEEDVSHREVSVGVCEVECV</sequence>
<organism evidence="2 3">
    <name type="scientific">Scyliorhinus torazame</name>
    <name type="common">Cloudy catshark</name>
    <name type="synonym">Catulus torazame</name>
    <dbReference type="NCBI Taxonomy" id="75743"/>
    <lineage>
        <taxon>Eukaryota</taxon>
        <taxon>Metazoa</taxon>
        <taxon>Chordata</taxon>
        <taxon>Craniata</taxon>
        <taxon>Vertebrata</taxon>
        <taxon>Chondrichthyes</taxon>
        <taxon>Elasmobranchii</taxon>
        <taxon>Galeomorphii</taxon>
        <taxon>Galeoidea</taxon>
        <taxon>Carcharhiniformes</taxon>
        <taxon>Scyliorhinidae</taxon>
        <taxon>Scyliorhinus</taxon>
    </lineage>
</organism>
<keyword evidence="3" id="KW-1185">Reference proteome</keyword>
<dbReference type="EMBL" id="BFAA01033795">
    <property type="protein sequence ID" value="GCB82830.1"/>
    <property type="molecule type" value="Genomic_DNA"/>
</dbReference>
<name>A0A401QBS3_SCYTO</name>
<dbReference type="AlphaFoldDB" id="A0A401QBS3"/>
<reference evidence="2 3" key="1">
    <citation type="journal article" date="2018" name="Nat. Ecol. Evol.">
        <title>Shark genomes provide insights into elasmobranch evolution and the origin of vertebrates.</title>
        <authorList>
            <person name="Hara Y"/>
            <person name="Yamaguchi K"/>
            <person name="Onimaru K"/>
            <person name="Kadota M"/>
            <person name="Koyanagi M"/>
            <person name="Keeley SD"/>
            <person name="Tatsumi K"/>
            <person name="Tanaka K"/>
            <person name="Motone F"/>
            <person name="Kageyama Y"/>
            <person name="Nozu R"/>
            <person name="Adachi N"/>
            <person name="Nishimura O"/>
            <person name="Nakagawa R"/>
            <person name="Tanegashima C"/>
            <person name="Kiyatake I"/>
            <person name="Matsumoto R"/>
            <person name="Murakumo K"/>
            <person name="Nishida K"/>
            <person name="Terakita A"/>
            <person name="Kuratani S"/>
            <person name="Sato K"/>
            <person name="Hyodo S Kuraku.S."/>
        </authorList>
    </citation>
    <scope>NUCLEOTIDE SEQUENCE [LARGE SCALE GENOMIC DNA]</scope>
</reference>
<evidence type="ECO:0000313" key="2">
    <source>
        <dbReference type="EMBL" id="GCB82830.1"/>
    </source>
</evidence>
<accession>A0A401QBS3</accession>
<feature type="compositionally biased region" description="Basic and acidic residues" evidence="1">
    <location>
        <begin position="70"/>
        <end position="88"/>
    </location>
</feature>
<feature type="region of interest" description="Disordered" evidence="1">
    <location>
        <begin position="49"/>
        <end position="107"/>
    </location>
</feature>
<evidence type="ECO:0000313" key="3">
    <source>
        <dbReference type="Proteomes" id="UP000288216"/>
    </source>
</evidence>
<gene>
    <name evidence="2" type="ORF">scyTo_0023790</name>
</gene>
<proteinExistence type="predicted"/>
<protein>
    <submittedName>
        <fullName evidence="2">Uncharacterized protein</fullName>
    </submittedName>
</protein>
<comment type="caution">
    <text evidence="2">The sequence shown here is derived from an EMBL/GenBank/DDBJ whole genome shotgun (WGS) entry which is preliminary data.</text>
</comment>